<gene>
    <name evidence="2" type="ORF">GCM10025863_30190</name>
</gene>
<keyword evidence="1" id="KW-0472">Membrane</keyword>
<evidence type="ECO:0008006" key="4">
    <source>
        <dbReference type="Google" id="ProtNLM"/>
    </source>
</evidence>
<protein>
    <recommendedName>
        <fullName evidence="4">DUF4352 domain-containing protein</fullName>
    </recommendedName>
</protein>
<keyword evidence="1" id="KW-1133">Transmembrane helix</keyword>
<feature type="transmembrane region" description="Helical" evidence="1">
    <location>
        <begin position="29"/>
        <end position="51"/>
    </location>
</feature>
<keyword evidence="3" id="KW-1185">Reference proteome</keyword>
<evidence type="ECO:0000313" key="2">
    <source>
        <dbReference type="EMBL" id="BDZ40405.1"/>
    </source>
</evidence>
<evidence type="ECO:0000256" key="1">
    <source>
        <dbReference type="SAM" id="Phobius"/>
    </source>
</evidence>
<keyword evidence="1" id="KW-0812">Transmembrane</keyword>
<dbReference type="RefSeq" id="WP_286300927.1">
    <property type="nucleotide sequence ID" value="NZ_AP027728.1"/>
</dbReference>
<name>A0ABM8FXT4_9MICO</name>
<reference evidence="3" key="1">
    <citation type="journal article" date="2019" name="Int. J. Syst. Evol. Microbiol.">
        <title>The Global Catalogue of Microorganisms (GCM) 10K type strain sequencing project: providing services to taxonomists for standard genome sequencing and annotation.</title>
        <authorList>
            <consortium name="The Broad Institute Genomics Platform"/>
            <consortium name="The Broad Institute Genome Sequencing Center for Infectious Disease"/>
            <person name="Wu L."/>
            <person name="Ma J."/>
        </authorList>
    </citation>
    <scope>NUCLEOTIDE SEQUENCE [LARGE SCALE GENOMIC DNA]</scope>
    <source>
        <strain evidence="3">NBRC 106310</strain>
    </source>
</reference>
<dbReference type="EMBL" id="AP027728">
    <property type="protein sequence ID" value="BDZ40405.1"/>
    <property type="molecule type" value="Genomic_DNA"/>
</dbReference>
<accession>A0ABM8FXT4</accession>
<dbReference type="Proteomes" id="UP001321543">
    <property type="component" value="Chromosome"/>
</dbReference>
<evidence type="ECO:0000313" key="3">
    <source>
        <dbReference type="Proteomes" id="UP001321543"/>
    </source>
</evidence>
<proteinExistence type="predicted"/>
<sequence length="201" mass="21403">MTVPTPPASAVAAGADAPHRPGWWRTNRLALIALVLLAPAVGLGVGANEWYSYFGYGMRKVTPVVVPDQGTVELSGAAWGPVRSGEIADTSGMDMPEGTRLLAAIVPVAPEGRAVSCEPPVLVQQSTGREWTPMRSEIGIPYNSDEPERCISSLADEDDPESAQPYSLTVAFVVPSDVEGPFWLEVDPVGDGRFVRFSIDP</sequence>
<organism evidence="2 3">
    <name type="scientific">Microbacterium suwonense</name>
    <dbReference type="NCBI Taxonomy" id="683047"/>
    <lineage>
        <taxon>Bacteria</taxon>
        <taxon>Bacillati</taxon>
        <taxon>Actinomycetota</taxon>
        <taxon>Actinomycetes</taxon>
        <taxon>Micrococcales</taxon>
        <taxon>Microbacteriaceae</taxon>
        <taxon>Microbacterium</taxon>
    </lineage>
</organism>